<dbReference type="Proteomes" id="UP001324380">
    <property type="component" value="Chromosome"/>
</dbReference>
<evidence type="ECO:0000313" key="3">
    <source>
        <dbReference type="Proteomes" id="UP001324380"/>
    </source>
</evidence>
<dbReference type="Pfam" id="PF00027">
    <property type="entry name" value="cNMP_binding"/>
    <property type="match status" value="1"/>
</dbReference>
<name>A0ABZ0TVR1_9SPHI</name>
<accession>A0ABZ0TVR1</accession>
<dbReference type="PROSITE" id="PS50042">
    <property type="entry name" value="CNMP_BINDING_3"/>
    <property type="match status" value="1"/>
</dbReference>
<dbReference type="InterPro" id="IPR014710">
    <property type="entry name" value="RmlC-like_jellyroll"/>
</dbReference>
<keyword evidence="3" id="KW-1185">Reference proteome</keyword>
<evidence type="ECO:0000259" key="1">
    <source>
        <dbReference type="PROSITE" id="PS50042"/>
    </source>
</evidence>
<gene>
    <name evidence="2" type="ORF">SNE25_15660</name>
</gene>
<evidence type="ECO:0000313" key="2">
    <source>
        <dbReference type="EMBL" id="WPU96957.1"/>
    </source>
</evidence>
<dbReference type="InterPro" id="IPR000595">
    <property type="entry name" value="cNMP-bd_dom"/>
</dbReference>
<dbReference type="SUPFAM" id="SSF51206">
    <property type="entry name" value="cAMP-binding domain-like"/>
    <property type="match status" value="1"/>
</dbReference>
<sequence>MPAQIIEDFRKHLCKTVPLGESDWEYIKPYFKVHHYLKKEALIVSGDKWNNYAVVMKGCFRHCFLNRNGQESVISFFLEYNWIGDNESLTSRQPSGFKIEALENSYVIVIDKSDFATLSYQVPVLREVLRNWRYTNFISCQYQIHVTHTLTALEKYRHFLKSQPELLLRIPHRMIASYLGVNPETLSRVRRKTCRI</sequence>
<feature type="domain" description="Cyclic nucleotide-binding" evidence="1">
    <location>
        <begin position="35"/>
        <end position="118"/>
    </location>
</feature>
<dbReference type="EMBL" id="CP139558">
    <property type="protein sequence ID" value="WPU96957.1"/>
    <property type="molecule type" value="Genomic_DNA"/>
</dbReference>
<dbReference type="Gene3D" id="2.60.120.10">
    <property type="entry name" value="Jelly Rolls"/>
    <property type="match status" value="1"/>
</dbReference>
<dbReference type="InterPro" id="IPR018490">
    <property type="entry name" value="cNMP-bd_dom_sf"/>
</dbReference>
<dbReference type="RefSeq" id="WP_321566043.1">
    <property type="nucleotide sequence ID" value="NZ_CP139558.1"/>
</dbReference>
<protein>
    <submittedName>
        <fullName evidence="2">Crp/Fnr family transcriptional regulator</fullName>
    </submittedName>
</protein>
<reference evidence="2 3" key="1">
    <citation type="submission" date="2023-11" db="EMBL/GenBank/DDBJ databases">
        <title>Analysis of the Genomes of Mucilaginibacter gossypii cycad 4 and M. sabulilitoris SNA2: microbes with the potential for plant growth promotion.</title>
        <authorList>
            <person name="Hirsch A.M."/>
            <person name="Humm E."/>
            <person name="Rubbi M."/>
            <person name="Del Vecchio G."/>
            <person name="Ha S.M."/>
            <person name="Pellegrini M."/>
            <person name="Gunsalus R.P."/>
        </authorList>
    </citation>
    <scope>NUCLEOTIDE SEQUENCE [LARGE SCALE GENOMIC DNA]</scope>
    <source>
        <strain evidence="2 3">SNA2</strain>
    </source>
</reference>
<proteinExistence type="predicted"/>
<dbReference type="CDD" id="cd00038">
    <property type="entry name" value="CAP_ED"/>
    <property type="match status" value="1"/>
</dbReference>
<organism evidence="2 3">
    <name type="scientific">Mucilaginibacter sabulilitoris</name>
    <dbReference type="NCBI Taxonomy" id="1173583"/>
    <lineage>
        <taxon>Bacteria</taxon>
        <taxon>Pseudomonadati</taxon>
        <taxon>Bacteroidota</taxon>
        <taxon>Sphingobacteriia</taxon>
        <taxon>Sphingobacteriales</taxon>
        <taxon>Sphingobacteriaceae</taxon>
        <taxon>Mucilaginibacter</taxon>
    </lineage>
</organism>